<dbReference type="OrthoDB" id="12236at2157"/>
<dbReference type="SUPFAM" id="SSF53697">
    <property type="entry name" value="SIS domain"/>
    <property type="match status" value="1"/>
</dbReference>
<dbReference type="CDD" id="cd05006">
    <property type="entry name" value="SIS_GmhA"/>
    <property type="match status" value="1"/>
</dbReference>
<dbReference type="GeneID" id="56066564"/>
<evidence type="ECO:0000259" key="1">
    <source>
        <dbReference type="PROSITE" id="PS51464"/>
    </source>
</evidence>
<dbReference type="GO" id="GO:0016853">
    <property type="term" value="F:isomerase activity"/>
    <property type="evidence" value="ECO:0007669"/>
    <property type="project" value="UniProtKB-KW"/>
</dbReference>
<dbReference type="KEGG" id="nue:C5F50_00850"/>
<evidence type="ECO:0000313" key="3">
    <source>
        <dbReference type="Proteomes" id="UP000509478"/>
    </source>
</evidence>
<proteinExistence type="predicted"/>
<dbReference type="InterPro" id="IPR050099">
    <property type="entry name" value="SIS_GmhA/DiaA_subfam"/>
</dbReference>
<gene>
    <name evidence="2" type="ORF">C5F50_00850</name>
</gene>
<dbReference type="InterPro" id="IPR046348">
    <property type="entry name" value="SIS_dom_sf"/>
</dbReference>
<dbReference type="Gene3D" id="3.40.50.10490">
    <property type="entry name" value="Glucose-6-phosphate isomerase like protein, domain 1"/>
    <property type="match status" value="1"/>
</dbReference>
<keyword evidence="2" id="KW-0413">Isomerase</keyword>
<dbReference type="InterPro" id="IPR035461">
    <property type="entry name" value="GmhA/DiaA"/>
</dbReference>
<dbReference type="AlphaFoldDB" id="A0A7D5R7W1"/>
<reference evidence="2 3" key="1">
    <citation type="submission" date="2018-02" db="EMBL/GenBank/DDBJ databases">
        <title>Complete genome of Nitrosopumilus ureaphilus PS0.</title>
        <authorList>
            <person name="Qin W."/>
            <person name="Zheng Y."/>
            <person name="Stahl D.A."/>
        </authorList>
    </citation>
    <scope>NUCLEOTIDE SEQUENCE [LARGE SCALE GENOMIC DNA]</scope>
    <source>
        <strain evidence="2 3">PS0</strain>
    </source>
</reference>
<dbReference type="Proteomes" id="UP000509478">
    <property type="component" value="Chromosome"/>
</dbReference>
<evidence type="ECO:0000313" key="2">
    <source>
        <dbReference type="EMBL" id="QLH07837.1"/>
    </source>
</evidence>
<name>A0A7D5R7W1_9ARCH</name>
<keyword evidence="3" id="KW-1185">Reference proteome</keyword>
<dbReference type="InterPro" id="IPR001347">
    <property type="entry name" value="SIS_dom"/>
</dbReference>
<protein>
    <submittedName>
        <fullName evidence="2">Phosphoheptose isomerase</fullName>
    </submittedName>
</protein>
<dbReference type="GO" id="GO:1901135">
    <property type="term" value="P:carbohydrate derivative metabolic process"/>
    <property type="evidence" value="ECO:0007669"/>
    <property type="project" value="InterPro"/>
</dbReference>
<dbReference type="EMBL" id="CP026995">
    <property type="protein sequence ID" value="QLH07837.1"/>
    <property type="molecule type" value="Genomic_DNA"/>
</dbReference>
<dbReference type="GO" id="GO:0097367">
    <property type="term" value="F:carbohydrate derivative binding"/>
    <property type="evidence" value="ECO:0007669"/>
    <property type="project" value="InterPro"/>
</dbReference>
<dbReference type="PROSITE" id="PS51464">
    <property type="entry name" value="SIS"/>
    <property type="match status" value="1"/>
</dbReference>
<sequence>MNIEISIKENLKLNSICLENLDKKSDQIKEIVEHLITAQNKGKTIFTMGNGGSGSTSSHFVSDLLKTAITNNSKRFKAISLVDNIPVNLAWSNDVSYDCIFLEQLKNFLTDGDIIIGFSGSGNSKNVVNAFEYAKTKGAITIAISGMSGGEISKIADLALIVPSNDMLIIESMHILICHCMINVIREQGIPKFNYDS</sequence>
<accession>A0A7D5R7W1</accession>
<feature type="domain" description="SIS" evidence="1">
    <location>
        <begin position="35"/>
        <end position="195"/>
    </location>
</feature>
<dbReference type="RefSeq" id="WP_179371856.1">
    <property type="nucleotide sequence ID" value="NZ_CP026995.1"/>
</dbReference>
<dbReference type="PANTHER" id="PTHR30390">
    <property type="entry name" value="SEDOHEPTULOSE 7-PHOSPHATE ISOMERASE / DNAA INITIATOR-ASSOCIATING FACTOR FOR REPLICATION INITIATION"/>
    <property type="match status" value="1"/>
</dbReference>
<dbReference type="PANTHER" id="PTHR30390:SF8">
    <property type="entry name" value="SUGAR ISOMERASE (SIS)"/>
    <property type="match status" value="1"/>
</dbReference>
<dbReference type="Pfam" id="PF13580">
    <property type="entry name" value="SIS_2"/>
    <property type="match status" value="1"/>
</dbReference>
<organism evidence="2 3">
    <name type="scientific">Nitrosopumilus ureiphilus</name>
    <dbReference type="NCBI Taxonomy" id="1470067"/>
    <lineage>
        <taxon>Archaea</taxon>
        <taxon>Nitrososphaerota</taxon>
        <taxon>Nitrososphaeria</taxon>
        <taxon>Nitrosopumilales</taxon>
        <taxon>Nitrosopumilaceae</taxon>
        <taxon>Nitrosopumilus</taxon>
    </lineage>
</organism>